<keyword evidence="1" id="KW-1133">Transmembrane helix</keyword>
<sequence>MAIVSLILAAIVLVLIGVGIAVGLVACALATLLVGLGVLSSSVVVGMFSGRAADGIRVFLLQCGIIAGVPAGAVCALLATSLMAELQGVTDWPVLIGGGLCGGLAGITVALVLNVMALRLQAWAALRVKSAPARASE</sequence>
<evidence type="ECO:0000256" key="1">
    <source>
        <dbReference type="SAM" id="Phobius"/>
    </source>
</evidence>
<feature type="transmembrane region" description="Helical" evidence="1">
    <location>
        <begin position="59"/>
        <end position="82"/>
    </location>
</feature>
<feature type="transmembrane region" description="Helical" evidence="1">
    <location>
        <begin position="94"/>
        <end position="117"/>
    </location>
</feature>
<dbReference type="EMBL" id="JBBUKT010000001">
    <property type="protein sequence ID" value="MEK7949257.1"/>
    <property type="molecule type" value="Genomic_DNA"/>
</dbReference>
<keyword evidence="3" id="KW-1185">Reference proteome</keyword>
<dbReference type="Proteomes" id="UP001371305">
    <property type="component" value="Unassembled WGS sequence"/>
</dbReference>
<comment type="caution">
    <text evidence="2">The sequence shown here is derived from an EMBL/GenBank/DDBJ whole genome shotgun (WGS) entry which is preliminary data.</text>
</comment>
<gene>
    <name evidence="2" type="ORF">WKV53_02045</name>
</gene>
<keyword evidence="1" id="KW-0472">Membrane</keyword>
<feature type="transmembrane region" description="Helical" evidence="1">
    <location>
        <begin position="6"/>
        <end position="39"/>
    </location>
</feature>
<reference evidence="2 3" key="1">
    <citation type="submission" date="2024-04" db="EMBL/GenBank/DDBJ databases">
        <title>Luteolibacter sp. isolated from soil.</title>
        <authorList>
            <person name="An J."/>
        </authorList>
    </citation>
    <scope>NUCLEOTIDE SEQUENCE [LARGE SCALE GENOMIC DNA]</scope>
    <source>
        <strain evidence="2 3">Y139</strain>
    </source>
</reference>
<protein>
    <recommendedName>
        <fullName evidence="4">Major facilitator superfamily (MFS) profile domain-containing protein</fullName>
    </recommendedName>
</protein>
<organism evidence="2 3">
    <name type="scientific">Luteolibacter soli</name>
    <dbReference type="NCBI Taxonomy" id="3135280"/>
    <lineage>
        <taxon>Bacteria</taxon>
        <taxon>Pseudomonadati</taxon>
        <taxon>Verrucomicrobiota</taxon>
        <taxon>Verrucomicrobiia</taxon>
        <taxon>Verrucomicrobiales</taxon>
        <taxon>Verrucomicrobiaceae</taxon>
        <taxon>Luteolibacter</taxon>
    </lineage>
</organism>
<evidence type="ECO:0000313" key="3">
    <source>
        <dbReference type="Proteomes" id="UP001371305"/>
    </source>
</evidence>
<accession>A0ABU9ANI6</accession>
<name>A0ABU9ANI6_9BACT</name>
<dbReference type="RefSeq" id="WP_341402677.1">
    <property type="nucleotide sequence ID" value="NZ_JBBUKT010000001.1"/>
</dbReference>
<keyword evidence="1" id="KW-0812">Transmembrane</keyword>
<evidence type="ECO:0008006" key="4">
    <source>
        <dbReference type="Google" id="ProtNLM"/>
    </source>
</evidence>
<proteinExistence type="predicted"/>
<evidence type="ECO:0000313" key="2">
    <source>
        <dbReference type="EMBL" id="MEK7949257.1"/>
    </source>
</evidence>